<keyword evidence="1" id="KW-0812">Transmembrane</keyword>
<accession>A0A429XKS6</accession>
<feature type="transmembrane region" description="Helical" evidence="1">
    <location>
        <begin position="14"/>
        <end position="34"/>
    </location>
</feature>
<feature type="transmembrane region" description="Helical" evidence="1">
    <location>
        <begin position="46"/>
        <end position="74"/>
    </location>
</feature>
<dbReference type="AlphaFoldDB" id="A0A429XKS6"/>
<reference evidence="3" key="1">
    <citation type="submission" date="2018-11" db="EMBL/GenBank/DDBJ databases">
        <title>Phylogenetic, genomic, and biogeographic characterization of a novel and ubiquitous marine invertebrate-associated Rickettsiales parasite, Candidatus Marinoinvertebrata rohwerii, gen. nov., sp. nov.</title>
        <authorList>
            <person name="Klinges J.G."/>
            <person name="Rosales S.M."/>
            <person name="Mcminds R."/>
            <person name="Shaver E.C."/>
            <person name="Shantz A."/>
            <person name="Peters E.C."/>
            <person name="Burkepile D.E."/>
            <person name="Silliman B.R."/>
            <person name="Vega Thurber R.L."/>
        </authorList>
    </citation>
    <scope>NUCLEOTIDE SEQUENCE [LARGE SCALE GENOMIC DNA]</scope>
    <source>
        <strain evidence="3">a_cerv_44</strain>
    </source>
</reference>
<proteinExistence type="predicted"/>
<evidence type="ECO:0008006" key="4">
    <source>
        <dbReference type="Google" id="ProtNLM"/>
    </source>
</evidence>
<sequence>MNNLATDFSIRKDILHITFPVLFIQLAVFGRIFIATYVMNQVNAQAIASFAVAIGIIQTITMVIIGLLSAISIINTHQNNISTIFSN</sequence>
<gene>
    <name evidence="2" type="ORF">EIC27_03475</name>
</gene>
<name>A0A429XKS6_9RICK</name>
<keyword evidence="3" id="KW-1185">Reference proteome</keyword>
<keyword evidence="1" id="KW-1133">Transmembrane helix</keyword>
<comment type="caution">
    <text evidence="2">The sequence shown here is derived from an EMBL/GenBank/DDBJ whole genome shotgun (WGS) entry which is preliminary data.</text>
</comment>
<organism evidence="2 3">
    <name type="scientific">Candidatus Aquarickettsia rohweri</name>
    <dbReference type="NCBI Taxonomy" id="2602574"/>
    <lineage>
        <taxon>Bacteria</taxon>
        <taxon>Pseudomonadati</taxon>
        <taxon>Pseudomonadota</taxon>
        <taxon>Alphaproteobacteria</taxon>
        <taxon>Rickettsiales</taxon>
        <taxon>Candidatus Midichloriaceae</taxon>
        <taxon>Candidatus Aquarickettsia</taxon>
    </lineage>
</organism>
<dbReference type="Proteomes" id="UP000279470">
    <property type="component" value="Unassembled WGS sequence"/>
</dbReference>
<evidence type="ECO:0000313" key="2">
    <source>
        <dbReference type="EMBL" id="RST66760.1"/>
    </source>
</evidence>
<evidence type="ECO:0000313" key="3">
    <source>
        <dbReference type="Proteomes" id="UP000279470"/>
    </source>
</evidence>
<protein>
    <recommendedName>
        <fullName evidence="4">MATE family efflux transporter</fullName>
    </recommendedName>
</protein>
<dbReference type="EMBL" id="RXFM01000040">
    <property type="protein sequence ID" value="RST66760.1"/>
    <property type="molecule type" value="Genomic_DNA"/>
</dbReference>
<evidence type="ECO:0000256" key="1">
    <source>
        <dbReference type="SAM" id="Phobius"/>
    </source>
</evidence>
<keyword evidence="1" id="KW-0472">Membrane</keyword>
<dbReference type="RefSeq" id="WP_126044753.1">
    <property type="nucleotide sequence ID" value="NZ_RXFM01000040.1"/>
</dbReference>